<feature type="domain" description="Glycosyl transferase family 1" evidence="1">
    <location>
        <begin position="2"/>
        <end position="66"/>
    </location>
</feature>
<sequence>PRTVFEAAACLTPSVSTPVGIIPEVMRDGESVVLVRRRDPKLLAQKIKELLQDEGKRSYIAGKAREVTIREFEWSKAIKRYAQAYLNLLNQR</sequence>
<feature type="non-terminal residue" evidence="2">
    <location>
        <position position="1"/>
    </location>
</feature>
<dbReference type="Gene3D" id="3.40.50.2000">
    <property type="entry name" value="Glycogen Phosphorylase B"/>
    <property type="match status" value="2"/>
</dbReference>
<dbReference type="InterPro" id="IPR001296">
    <property type="entry name" value="Glyco_trans_1"/>
</dbReference>
<protein>
    <submittedName>
        <fullName evidence="2">Glycosyltransferase</fullName>
    </submittedName>
</protein>
<dbReference type="Proteomes" id="UP000608579">
    <property type="component" value="Unassembled WGS sequence"/>
</dbReference>
<dbReference type="GO" id="GO:0016740">
    <property type="term" value="F:transferase activity"/>
    <property type="evidence" value="ECO:0007669"/>
    <property type="project" value="UniProtKB-KW"/>
</dbReference>
<gene>
    <name evidence="2" type="ORF">EYH45_03165</name>
</gene>
<evidence type="ECO:0000313" key="3">
    <source>
        <dbReference type="Proteomes" id="UP000608579"/>
    </source>
</evidence>
<comment type="caution">
    <text evidence="2">The sequence shown here is derived from an EMBL/GenBank/DDBJ whole genome shotgun (WGS) entry which is preliminary data.</text>
</comment>
<dbReference type="Pfam" id="PF00534">
    <property type="entry name" value="Glycos_transf_1"/>
    <property type="match status" value="1"/>
</dbReference>
<organism evidence="2 3">
    <name type="scientific">Caldiarchaeum subterraneum</name>
    <dbReference type="NCBI Taxonomy" id="311458"/>
    <lineage>
        <taxon>Archaea</taxon>
        <taxon>Nitrososphaerota</taxon>
        <taxon>Candidatus Caldarchaeales</taxon>
        <taxon>Candidatus Caldarchaeaceae</taxon>
        <taxon>Candidatus Caldarchaeum</taxon>
    </lineage>
</organism>
<evidence type="ECO:0000313" key="2">
    <source>
        <dbReference type="EMBL" id="HIQ29544.1"/>
    </source>
</evidence>
<accession>A0A832ZV75</accession>
<dbReference type="AlphaFoldDB" id="A0A832ZV75"/>
<keyword evidence="2" id="KW-0808">Transferase</keyword>
<dbReference type="SUPFAM" id="SSF53756">
    <property type="entry name" value="UDP-Glycosyltransferase/glycogen phosphorylase"/>
    <property type="match status" value="1"/>
</dbReference>
<dbReference type="EMBL" id="DQVM01000061">
    <property type="protein sequence ID" value="HIQ29544.1"/>
    <property type="molecule type" value="Genomic_DNA"/>
</dbReference>
<reference evidence="2" key="1">
    <citation type="journal article" date="2020" name="ISME J.">
        <title>Gammaproteobacteria mediating utilization of methyl-, sulfur- and petroleum organic compounds in deep ocean hydrothermal plumes.</title>
        <authorList>
            <person name="Zhou Z."/>
            <person name="Liu Y."/>
            <person name="Pan J."/>
            <person name="Cron B.R."/>
            <person name="Toner B.M."/>
            <person name="Anantharaman K."/>
            <person name="Breier J.A."/>
            <person name="Dick G.J."/>
            <person name="Li M."/>
        </authorList>
    </citation>
    <scope>NUCLEOTIDE SEQUENCE</scope>
    <source>
        <strain evidence="2">SZUA-1515</strain>
    </source>
</reference>
<dbReference type="PANTHER" id="PTHR12526">
    <property type="entry name" value="GLYCOSYLTRANSFERASE"/>
    <property type="match status" value="1"/>
</dbReference>
<proteinExistence type="predicted"/>
<evidence type="ECO:0000259" key="1">
    <source>
        <dbReference type="Pfam" id="PF00534"/>
    </source>
</evidence>
<name>A0A832ZV75_CALS0</name>